<dbReference type="EMBL" id="PFLC01000059">
    <property type="protein sequence ID" value="PIY61916.1"/>
    <property type="molecule type" value="Genomic_DNA"/>
</dbReference>
<proteinExistence type="predicted"/>
<sequence length="166" mass="19145">MNSQTNGKGVGRGYECCPRFDPSLWDEREVVWTDKPFLREQVRSFLRMPINMGAAFKRGFGRLERAGALPVHPIWLSDKRSAWGADLLIETDKEIDEADIVRLTGTFICKVFDGPFRNVRQWIGEMGRFVESRGRKVERLFFYYTTCPKCANKYGHNYVVLVAKVG</sequence>
<accession>A0A2M7Q9Q7</accession>
<dbReference type="Proteomes" id="UP000230973">
    <property type="component" value="Unassembled WGS sequence"/>
</dbReference>
<evidence type="ECO:0000313" key="1">
    <source>
        <dbReference type="EMBL" id="PIY61916.1"/>
    </source>
</evidence>
<dbReference type="AlphaFoldDB" id="A0A2M7Q9Q7"/>
<reference evidence="2" key="1">
    <citation type="submission" date="2017-09" db="EMBL/GenBank/DDBJ databases">
        <title>Depth-based differentiation of microbial function through sediment-hosted aquifers and enrichment of novel symbionts in the deep terrestrial subsurface.</title>
        <authorList>
            <person name="Probst A.J."/>
            <person name="Ladd B."/>
            <person name="Jarett J.K."/>
            <person name="Geller-Mcgrath D.E."/>
            <person name="Sieber C.M.K."/>
            <person name="Emerson J.B."/>
            <person name="Anantharaman K."/>
            <person name="Thomas B.C."/>
            <person name="Malmstrom R."/>
            <person name="Stieglmeier M."/>
            <person name="Klingl A."/>
            <person name="Woyke T."/>
            <person name="Ryan C.M."/>
            <person name="Banfield J.F."/>
        </authorList>
    </citation>
    <scope>NUCLEOTIDE SEQUENCE [LARGE SCALE GENOMIC DNA]</scope>
</reference>
<name>A0A2M7Q9Q7_9BACT</name>
<gene>
    <name evidence="1" type="ORF">COY93_04605</name>
</gene>
<organism evidence="1 2">
    <name type="scientific">Candidatus Uhrbacteria bacterium CG_4_10_14_0_8_um_filter_58_22</name>
    <dbReference type="NCBI Taxonomy" id="1975029"/>
    <lineage>
        <taxon>Bacteria</taxon>
        <taxon>Candidatus Uhriibacteriota</taxon>
    </lineage>
</organism>
<evidence type="ECO:0000313" key="2">
    <source>
        <dbReference type="Proteomes" id="UP000230973"/>
    </source>
</evidence>
<dbReference type="InterPro" id="IPR046766">
    <property type="entry name" value="Bact_hydrolase"/>
</dbReference>
<protein>
    <submittedName>
        <fullName evidence="1">Uncharacterized protein</fullName>
    </submittedName>
</protein>
<comment type="caution">
    <text evidence="1">The sequence shown here is derived from an EMBL/GenBank/DDBJ whole genome shotgun (WGS) entry which is preliminary data.</text>
</comment>
<dbReference type="Pfam" id="PF20603">
    <property type="entry name" value="Bact_hydrolase"/>
    <property type="match status" value="1"/>
</dbReference>